<protein>
    <recommendedName>
        <fullName evidence="3">DUF4440 domain-containing protein</fullName>
    </recommendedName>
</protein>
<sequence length="132" mass="14734">MQDLDELTEALYACISFGKGGQPDLEKLKTFFYKGGRLINNVAAQPQEFTVDQFVDVVAEQVKNGKLEAFSEREVSSKTEVFGKVAHRFSTYEARFDPSSAAPFSVGVNSIQFIKVNGHWLISSMVWDDETA</sequence>
<name>A0A1X9YVG1_9BACT</name>
<evidence type="ECO:0008006" key="3">
    <source>
        <dbReference type="Google" id="ProtNLM"/>
    </source>
</evidence>
<evidence type="ECO:0000313" key="1">
    <source>
        <dbReference type="EMBL" id="ARS36910.1"/>
    </source>
</evidence>
<dbReference type="EMBL" id="CP021235">
    <property type="protein sequence ID" value="ARS36910.1"/>
    <property type="molecule type" value="Genomic_DNA"/>
</dbReference>
<dbReference type="KEGG" id="pact:CA264_16575"/>
<dbReference type="AlphaFoldDB" id="A0A1X9YVG1"/>
<dbReference type="RefSeq" id="WP_025608519.1">
    <property type="nucleotide sequence ID" value="NZ_CP021235.1"/>
</dbReference>
<organism evidence="1 2">
    <name type="scientific">Pontibacter actiniarum</name>
    <dbReference type="NCBI Taxonomy" id="323450"/>
    <lineage>
        <taxon>Bacteria</taxon>
        <taxon>Pseudomonadati</taxon>
        <taxon>Bacteroidota</taxon>
        <taxon>Cytophagia</taxon>
        <taxon>Cytophagales</taxon>
        <taxon>Hymenobacteraceae</taxon>
        <taxon>Pontibacter</taxon>
    </lineage>
</organism>
<reference evidence="2" key="1">
    <citation type="submission" date="2017-05" db="EMBL/GenBank/DDBJ databases">
        <authorList>
            <person name="Ray J."/>
            <person name="Price M."/>
            <person name="Deutschbauer A."/>
        </authorList>
    </citation>
    <scope>NUCLEOTIDE SEQUENCE [LARGE SCALE GENOMIC DNA]</scope>
    <source>
        <strain evidence="2">DSM 19842</strain>
    </source>
</reference>
<dbReference type="OrthoDB" id="5379939at2"/>
<dbReference type="STRING" id="709015.GCA_000472485_03347"/>
<evidence type="ECO:0000313" key="2">
    <source>
        <dbReference type="Proteomes" id="UP000266292"/>
    </source>
</evidence>
<dbReference type="Gene3D" id="3.10.450.50">
    <property type="match status" value="1"/>
</dbReference>
<proteinExistence type="predicted"/>
<dbReference type="SUPFAM" id="SSF54427">
    <property type="entry name" value="NTF2-like"/>
    <property type="match status" value="1"/>
</dbReference>
<dbReference type="InterPro" id="IPR032710">
    <property type="entry name" value="NTF2-like_dom_sf"/>
</dbReference>
<accession>A0A1X9YVG1</accession>
<dbReference type="Proteomes" id="UP000266292">
    <property type="component" value="Chromosome"/>
</dbReference>
<keyword evidence="2" id="KW-1185">Reference proteome</keyword>
<gene>
    <name evidence="1" type="ORF">CA264_16575</name>
</gene>